<evidence type="ECO:0000313" key="2">
    <source>
        <dbReference type="EMBL" id="KAK8516063.1"/>
    </source>
</evidence>
<feature type="region of interest" description="Disordered" evidence="1">
    <location>
        <begin position="31"/>
        <end position="66"/>
    </location>
</feature>
<organism evidence="2 3">
    <name type="scientific">Hibiscus sabdariffa</name>
    <name type="common">roselle</name>
    <dbReference type="NCBI Taxonomy" id="183260"/>
    <lineage>
        <taxon>Eukaryota</taxon>
        <taxon>Viridiplantae</taxon>
        <taxon>Streptophyta</taxon>
        <taxon>Embryophyta</taxon>
        <taxon>Tracheophyta</taxon>
        <taxon>Spermatophyta</taxon>
        <taxon>Magnoliopsida</taxon>
        <taxon>eudicotyledons</taxon>
        <taxon>Gunneridae</taxon>
        <taxon>Pentapetalae</taxon>
        <taxon>rosids</taxon>
        <taxon>malvids</taxon>
        <taxon>Malvales</taxon>
        <taxon>Malvaceae</taxon>
        <taxon>Malvoideae</taxon>
        <taxon>Hibiscus</taxon>
    </lineage>
</organism>
<name>A0ABR2C9G8_9ROSI</name>
<dbReference type="Proteomes" id="UP001472677">
    <property type="component" value="Unassembled WGS sequence"/>
</dbReference>
<dbReference type="EMBL" id="JBBPBM010000061">
    <property type="protein sequence ID" value="KAK8516063.1"/>
    <property type="molecule type" value="Genomic_DNA"/>
</dbReference>
<sequence length="84" mass="9438">MSTAKGRPSRSVTVATDDKIEQNIKQYIPCSGERQPASGTARDRQRSIRYRWRDGGGLNPDKSTRSHALNNDLCCKRWSGCSRP</sequence>
<reference evidence="2 3" key="1">
    <citation type="journal article" date="2024" name="G3 (Bethesda)">
        <title>Genome assembly of Hibiscus sabdariffa L. provides insights into metabolisms of medicinal natural products.</title>
        <authorList>
            <person name="Kim T."/>
        </authorList>
    </citation>
    <scope>NUCLEOTIDE SEQUENCE [LARGE SCALE GENOMIC DNA]</scope>
    <source>
        <strain evidence="2">TK-2024</strain>
        <tissue evidence="2">Old leaves</tissue>
    </source>
</reference>
<feature type="compositionally biased region" description="Basic and acidic residues" evidence="1">
    <location>
        <begin position="41"/>
        <end position="54"/>
    </location>
</feature>
<accession>A0ABR2C9G8</accession>
<gene>
    <name evidence="2" type="ORF">V6N12_066898</name>
</gene>
<protein>
    <submittedName>
        <fullName evidence="2">Uncharacterized protein</fullName>
    </submittedName>
</protein>
<comment type="caution">
    <text evidence="2">The sequence shown here is derived from an EMBL/GenBank/DDBJ whole genome shotgun (WGS) entry which is preliminary data.</text>
</comment>
<proteinExistence type="predicted"/>
<evidence type="ECO:0000256" key="1">
    <source>
        <dbReference type="SAM" id="MobiDB-lite"/>
    </source>
</evidence>
<keyword evidence="3" id="KW-1185">Reference proteome</keyword>
<evidence type="ECO:0000313" key="3">
    <source>
        <dbReference type="Proteomes" id="UP001472677"/>
    </source>
</evidence>